<dbReference type="Proteomes" id="UP000762676">
    <property type="component" value="Unassembled WGS sequence"/>
</dbReference>
<accession>A0AAV4J2D0</accession>
<feature type="compositionally biased region" description="Polar residues" evidence="1">
    <location>
        <begin position="38"/>
        <end position="47"/>
    </location>
</feature>
<keyword evidence="3" id="KW-1185">Reference proteome</keyword>
<evidence type="ECO:0000256" key="1">
    <source>
        <dbReference type="SAM" id="MobiDB-lite"/>
    </source>
</evidence>
<gene>
    <name evidence="2" type="ORF">ElyMa_004932900</name>
</gene>
<feature type="region of interest" description="Disordered" evidence="1">
    <location>
        <begin position="35"/>
        <end position="82"/>
    </location>
</feature>
<protein>
    <submittedName>
        <fullName evidence="2">Uncharacterized protein</fullName>
    </submittedName>
</protein>
<name>A0AAV4J2D0_9GAST</name>
<dbReference type="AlphaFoldDB" id="A0AAV4J2D0"/>
<comment type="caution">
    <text evidence="2">The sequence shown here is derived from an EMBL/GenBank/DDBJ whole genome shotgun (WGS) entry which is preliminary data.</text>
</comment>
<evidence type="ECO:0000313" key="2">
    <source>
        <dbReference type="EMBL" id="GFS15446.1"/>
    </source>
</evidence>
<dbReference type="EMBL" id="BMAT01009877">
    <property type="protein sequence ID" value="GFS15446.1"/>
    <property type="molecule type" value="Genomic_DNA"/>
</dbReference>
<proteinExistence type="predicted"/>
<feature type="compositionally biased region" description="Polar residues" evidence="1">
    <location>
        <begin position="60"/>
        <end position="70"/>
    </location>
</feature>
<reference evidence="2 3" key="1">
    <citation type="journal article" date="2021" name="Elife">
        <title>Chloroplast acquisition without the gene transfer in kleptoplastic sea slugs, Plakobranchus ocellatus.</title>
        <authorList>
            <person name="Maeda T."/>
            <person name="Takahashi S."/>
            <person name="Yoshida T."/>
            <person name="Shimamura S."/>
            <person name="Takaki Y."/>
            <person name="Nagai Y."/>
            <person name="Toyoda A."/>
            <person name="Suzuki Y."/>
            <person name="Arimoto A."/>
            <person name="Ishii H."/>
            <person name="Satoh N."/>
            <person name="Nishiyama T."/>
            <person name="Hasebe M."/>
            <person name="Maruyama T."/>
            <person name="Minagawa J."/>
            <person name="Obokata J."/>
            <person name="Shigenobu S."/>
        </authorList>
    </citation>
    <scope>NUCLEOTIDE SEQUENCE [LARGE SCALE GENOMIC DNA]</scope>
</reference>
<sequence length="82" mass="9143">MVCERFLRWRLQRPASDLRAVKAMWVARGVTACGQRRPVSSTRSLKQVSPGRREDPNPQQPGSAQRTSGCQDGHLTRIAKVG</sequence>
<evidence type="ECO:0000313" key="3">
    <source>
        <dbReference type="Proteomes" id="UP000762676"/>
    </source>
</evidence>
<organism evidence="2 3">
    <name type="scientific">Elysia marginata</name>
    <dbReference type="NCBI Taxonomy" id="1093978"/>
    <lineage>
        <taxon>Eukaryota</taxon>
        <taxon>Metazoa</taxon>
        <taxon>Spiralia</taxon>
        <taxon>Lophotrochozoa</taxon>
        <taxon>Mollusca</taxon>
        <taxon>Gastropoda</taxon>
        <taxon>Heterobranchia</taxon>
        <taxon>Euthyneura</taxon>
        <taxon>Panpulmonata</taxon>
        <taxon>Sacoglossa</taxon>
        <taxon>Placobranchoidea</taxon>
        <taxon>Plakobranchidae</taxon>
        <taxon>Elysia</taxon>
    </lineage>
</organism>